<organism evidence="1 2">
    <name type="scientific">Myroides pelagicus</name>
    <dbReference type="NCBI Taxonomy" id="270914"/>
    <lineage>
        <taxon>Bacteria</taxon>
        <taxon>Pseudomonadati</taxon>
        <taxon>Bacteroidota</taxon>
        <taxon>Flavobacteriia</taxon>
        <taxon>Flavobacteriales</taxon>
        <taxon>Flavobacteriaceae</taxon>
        <taxon>Myroides</taxon>
    </lineage>
</organism>
<dbReference type="EMBL" id="WMJY01000001">
    <property type="protein sequence ID" value="MTH28396.1"/>
    <property type="molecule type" value="Genomic_DNA"/>
</dbReference>
<dbReference type="Proteomes" id="UP000488936">
    <property type="component" value="Unassembled WGS sequence"/>
</dbReference>
<evidence type="ECO:0000313" key="1">
    <source>
        <dbReference type="EMBL" id="MTH28396.1"/>
    </source>
</evidence>
<keyword evidence="2" id="KW-1185">Reference proteome</keyword>
<dbReference type="RefSeq" id="WP_155034386.1">
    <property type="nucleotide sequence ID" value="NZ_JBHTIG010000060.1"/>
</dbReference>
<name>A0A7K1GHJ5_9FLAO</name>
<gene>
    <name evidence="1" type="ORF">GJV77_00450</name>
</gene>
<evidence type="ECO:0000313" key="2">
    <source>
        <dbReference type="Proteomes" id="UP000488936"/>
    </source>
</evidence>
<comment type="caution">
    <text evidence="1">The sequence shown here is derived from an EMBL/GenBank/DDBJ whole genome shotgun (WGS) entry which is preliminary data.</text>
</comment>
<protein>
    <submittedName>
        <fullName evidence="1">Uncharacterized protein</fullName>
    </submittedName>
</protein>
<accession>A0A7K1GHJ5</accession>
<proteinExistence type="predicted"/>
<dbReference type="AlphaFoldDB" id="A0A7K1GHJ5"/>
<reference evidence="1 2" key="1">
    <citation type="journal article" date="2006" name="Int. J. Syst. Evol. Microbiol.">
        <title>Myroides pelagicus sp. nov., isolated from seawater in Thailand.</title>
        <authorList>
            <person name="Yoon J."/>
            <person name="Maneerat S."/>
            <person name="Kawai F."/>
            <person name="Yokota A."/>
        </authorList>
    </citation>
    <scope>NUCLEOTIDE SEQUENCE [LARGE SCALE GENOMIC DNA]</scope>
    <source>
        <strain evidence="1 2">SM1T</strain>
    </source>
</reference>
<sequence>MIYVKLSIDKAKELGLIEDNHPYPTNGEEVILKKDLLTLANVSVTEEMTELTTAQALKILDTWQI</sequence>